<dbReference type="Gene3D" id="3.40.50.2300">
    <property type="match status" value="1"/>
</dbReference>
<keyword evidence="2" id="KW-1185">Reference proteome</keyword>
<dbReference type="SUPFAM" id="SSF52172">
    <property type="entry name" value="CheY-like"/>
    <property type="match status" value="1"/>
</dbReference>
<reference evidence="1 2" key="1">
    <citation type="submission" date="2022-04" db="EMBL/GenBank/DDBJ databases">
        <authorList>
            <person name="Huq M.A."/>
        </authorList>
    </citation>
    <scope>NUCLEOTIDE SEQUENCE [LARGE SCALE GENOMIC DNA]</scope>
    <source>
        <strain evidence="1 2">MAH-33</strain>
    </source>
</reference>
<name>A0ABT0E1F5_9SPHN</name>
<organism evidence="1 2">
    <name type="scientific">Sphingobium agri</name>
    <dbReference type="NCBI Taxonomy" id="2933566"/>
    <lineage>
        <taxon>Bacteria</taxon>
        <taxon>Pseudomonadati</taxon>
        <taxon>Pseudomonadota</taxon>
        <taxon>Alphaproteobacteria</taxon>
        <taxon>Sphingomonadales</taxon>
        <taxon>Sphingomonadaceae</taxon>
        <taxon>Sphingobium</taxon>
    </lineage>
</organism>
<accession>A0ABT0E1F5</accession>
<gene>
    <name evidence="1" type="ORF">MU848_16545</name>
</gene>
<comment type="caution">
    <text evidence="1">The sequence shown here is derived from an EMBL/GenBank/DDBJ whole genome shotgun (WGS) entry which is preliminary data.</text>
</comment>
<sequence length="103" mass="11456">MAQSNGRILVVEDDPKLAGMMVDLLLAEDYEVDGPYTSVSDGMAALAMHIPDGAVVDLHRHSRSESLLKDDLEAYAIPFLEGEDSGAQDLQQRLLPWLRHMRH</sequence>
<dbReference type="EMBL" id="JALKHS010000018">
    <property type="protein sequence ID" value="MCK0533201.1"/>
    <property type="molecule type" value="Genomic_DNA"/>
</dbReference>
<evidence type="ECO:0000313" key="2">
    <source>
        <dbReference type="Proteomes" id="UP001203512"/>
    </source>
</evidence>
<dbReference type="Proteomes" id="UP001203512">
    <property type="component" value="Unassembled WGS sequence"/>
</dbReference>
<dbReference type="InterPro" id="IPR011006">
    <property type="entry name" value="CheY-like_superfamily"/>
</dbReference>
<dbReference type="RefSeq" id="WP_247234294.1">
    <property type="nucleotide sequence ID" value="NZ_JALKHS010000018.1"/>
</dbReference>
<protein>
    <submittedName>
        <fullName evidence="1">Response regulator</fullName>
    </submittedName>
</protein>
<evidence type="ECO:0000313" key="1">
    <source>
        <dbReference type="EMBL" id="MCK0533201.1"/>
    </source>
</evidence>
<proteinExistence type="predicted"/>